<keyword evidence="1" id="KW-0175">Coiled coil</keyword>
<feature type="region of interest" description="Disordered" evidence="2">
    <location>
        <begin position="1054"/>
        <end position="1097"/>
    </location>
</feature>
<organism evidence="3 4">
    <name type="scientific">Aspergillus taichungensis</name>
    <dbReference type="NCBI Taxonomy" id="482145"/>
    <lineage>
        <taxon>Eukaryota</taxon>
        <taxon>Fungi</taxon>
        <taxon>Dikarya</taxon>
        <taxon>Ascomycota</taxon>
        <taxon>Pezizomycotina</taxon>
        <taxon>Eurotiomycetes</taxon>
        <taxon>Eurotiomycetidae</taxon>
        <taxon>Eurotiales</taxon>
        <taxon>Aspergillaceae</taxon>
        <taxon>Aspergillus</taxon>
        <taxon>Aspergillus subgen. Circumdati</taxon>
    </lineage>
</organism>
<keyword evidence="4" id="KW-1185">Reference proteome</keyword>
<feature type="region of interest" description="Disordered" evidence="2">
    <location>
        <begin position="767"/>
        <end position="809"/>
    </location>
</feature>
<feature type="compositionally biased region" description="Polar residues" evidence="2">
    <location>
        <begin position="540"/>
        <end position="550"/>
    </location>
</feature>
<name>A0A2J5HNJ3_9EURO</name>
<feature type="region of interest" description="Disordered" evidence="2">
    <location>
        <begin position="1182"/>
        <end position="1224"/>
    </location>
</feature>
<evidence type="ECO:0000256" key="2">
    <source>
        <dbReference type="SAM" id="MobiDB-lite"/>
    </source>
</evidence>
<evidence type="ECO:0000313" key="4">
    <source>
        <dbReference type="Proteomes" id="UP000235023"/>
    </source>
</evidence>
<feature type="compositionally biased region" description="Polar residues" evidence="2">
    <location>
        <begin position="1085"/>
        <end position="1097"/>
    </location>
</feature>
<dbReference type="EMBL" id="KZ559571">
    <property type="protein sequence ID" value="PLN78733.1"/>
    <property type="molecule type" value="Genomic_DNA"/>
</dbReference>
<feature type="coiled-coil region" evidence="1">
    <location>
        <begin position="1270"/>
        <end position="1305"/>
    </location>
</feature>
<sequence length="1346" mass="149541">MSGSVSRVALDKQQIALRVEELTSLLERVSPEETEVITRIHQIVETLQDDDRIIEQSLRHKLLLAVEGNRHNVIHTLGTNPLHYIACLLIDADTGDCQTRGLYLLLVWLCSRDGYSVAQRHNSEESLPAIEACSLQRRGQLFDRLSGIFHDGQRDNHRRKLAGKILVDMLLRWKGLNQIYLKPLWIKIDSVPDNTVLGFFAGLITHILLSMTVSGESASTWVCTVPESPFYTYLEQTRSDPPKFLADMSAMMGQSSIIYTREQSSIPRTRVTTYFLRSISIDMKSLANNIVLATLSPTELTIIYTPADECNGYFEYIEVSFSNPRCIHTSLHTDGAKGQQLVLYIDDADLVSRNGQKQRGDKMIIRMGSSDDLSELKERMRSILAEDNQANRTGSVSRRSSSMFITLDSTEDITRKSLTHESAHDESPIINQVQGPEGAITGALLDNNEESHSYRETSHQDDVGITQENLPNCNMSQGQEQNDEGGNVMTRSPAQKSPVTIELLEGVCDCSNEGQFKSPSVELGLGLETGEHMKEPGKHPSQSTGPQKSKSPLKAIRVESPDRNGEYSHGLHFGRDSKRLLPNTQESLIFPLRRAKRKVYNLNSRAAVDWDEDLRPSDEANENVPPPKRLSRVGFTSVTSLISSPFPGDELIFQPKPKEPSLANRKEACTRKARSKRKMKEELTPKPCLPLDIASQTIQQPHDDRHGDTEMTNDNGLCLTDGDEQHQFSVLDGFPNLGIEVAAVFAETDTTLVDAADTSNSMLCNGDGDPVGSTPDKIHFTDINLGQSDDEPASKVGNELNQNTSQDFEQRKSLNEGRGLAMGKRLAAALRGCAATSHEAGYHDASSVDTDTNGKIDNNGSLETVSSVHSATAQDVDIKTTAEKDNVDRVDRICVTDSQMTNGIATPTLVSPEEPGLQYTQEVLHGPTVGSSTSDSEALNEKSKAKLQYSISVDSDPIGGVDHQESSSHAHSRCQTYQRPLNLVPELRRDDRTKCDILEEEKRLTATISPRERMPTVNTDTLPDIFHAHSQAQFKHPRRPSEILRTTIVDRNGSPRLFSQTEHGHQSRKRYSLPRKGPTSPIGKYSSSAHPTSSDIVSQTGSFDDDLIRAFVISREKLGIHSNKDAREKCATSRESTVAISGYTTDYSSVEDSSFNTVDCTVVGCLGDSHGQTPPVLVSETDAELTQQSDRDTVAQVDKSSPGREPPVQLQPGQHPIEGNNSTDHPVLLQTVRAKTRNEFSASNTVGPADHKEYLLCQLEQERKTITEALETYRRQCHRVLDQLFEAQKEQIRVCREQMEGVQRRHADICREFTDRLEANASRLPTSSEWELFQRDSERPSKPSPR</sequence>
<evidence type="ECO:0000313" key="3">
    <source>
        <dbReference type="EMBL" id="PLN78733.1"/>
    </source>
</evidence>
<feature type="region of interest" description="Disordered" evidence="2">
    <location>
        <begin position="530"/>
        <end position="553"/>
    </location>
</feature>
<proteinExistence type="predicted"/>
<feature type="region of interest" description="Disordered" evidence="2">
    <location>
        <begin position="662"/>
        <end position="683"/>
    </location>
</feature>
<feature type="region of interest" description="Disordered" evidence="2">
    <location>
        <begin position="558"/>
        <end position="577"/>
    </location>
</feature>
<evidence type="ECO:0000256" key="1">
    <source>
        <dbReference type="SAM" id="Coils"/>
    </source>
</evidence>
<protein>
    <submittedName>
        <fullName evidence="3">Uncharacterized protein</fullName>
    </submittedName>
</protein>
<dbReference type="OrthoDB" id="5374844at2759"/>
<accession>A0A2J5HNJ3</accession>
<reference evidence="4" key="1">
    <citation type="submission" date="2017-12" db="EMBL/GenBank/DDBJ databases">
        <authorList>
            <consortium name="DOE Joint Genome Institute"/>
            <person name="Mondo S.J."/>
            <person name="Kjaerbolling I."/>
            <person name="Vesth T.C."/>
            <person name="Frisvad J.C."/>
            <person name="Nybo J.L."/>
            <person name="Theobald S."/>
            <person name="Kuo A."/>
            <person name="Bowyer P."/>
            <person name="Matsuda Y."/>
            <person name="Lyhne E.K."/>
            <person name="Kogle M.E."/>
            <person name="Clum A."/>
            <person name="Lipzen A."/>
            <person name="Salamov A."/>
            <person name="Ngan C.Y."/>
            <person name="Daum C."/>
            <person name="Chiniquy J."/>
            <person name="Barry K."/>
            <person name="LaButti K."/>
            <person name="Haridas S."/>
            <person name="Simmons B.A."/>
            <person name="Magnuson J.K."/>
            <person name="Mortensen U.H."/>
            <person name="Larsen T.O."/>
            <person name="Grigoriev I.V."/>
            <person name="Baker S.E."/>
            <person name="Andersen M.R."/>
            <person name="Nordberg H.P."/>
            <person name="Cantor M.N."/>
            <person name="Hua S.X."/>
        </authorList>
    </citation>
    <scope>NUCLEOTIDE SEQUENCE [LARGE SCALE GENOMIC DNA]</scope>
    <source>
        <strain evidence="4">IBT 19404</strain>
    </source>
</reference>
<gene>
    <name evidence="3" type="ORF">BDW42DRAFT_187178</name>
</gene>
<feature type="region of interest" description="Disordered" evidence="2">
    <location>
        <begin position="473"/>
        <end position="496"/>
    </location>
</feature>
<dbReference type="Proteomes" id="UP000235023">
    <property type="component" value="Unassembled WGS sequence"/>
</dbReference>